<dbReference type="InterPro" id="IPR052719">
    <property type="entry name" value="CvpA-like"/>
</dbReference>
<accession>A0AAU9AMZ6</accession>
<dbReference type="EMBL" id="AP014940">
    <property type="protein sequence ID" value="BAV99092.1"/>
    <property type="molecule type" value="Genomic_DNA"/>
</dbReference>
<evidence type="ECO:0000313" key="7">
    <source>
        <dbReference type="EMBL" id="BAV99092.1"/>
    </source>
</evidence>
<name>A0AAU9AMZ6_LYSEN</name>
<evidence type="ECO:0000256" key="4">
    <source>
        <dbReference type="ARBA" id="ARBA00023136"/>
    </source>
</evidence>
<keyword evidence="2 6" id="KW-0812">Transmembrane</keyword>
<feature type="compositionally biased region" description="Basic and acidic residues" evidence="5">
    <location>
        <begin position="274"/>
        <end position="284"/>
    </location>
</feature>
<evidence type="ECO:0000256" key="3">
    <source>
        <dbReference type="ARBA" id="ARBA00022989"/>
    </source>
</evidence>
<evidence type="ECO:0000256" key="5">
    <source>
        <dbReference type="SAM" id="MobiDB-lite"/>
    </source>
</evidence>
<dbReference type="InterPro" id="IPR003825">
    <property type="entry name" value="Colicin-V_CvpA"/>
</dbReference>
<dbReference type="PANTHER" id="PTHR36926:SF1">
    <property type="entry name" value="COLICIN V PRODUCTION PROTEIN"/>
    <property type="match status" value="1"/>
</dbReference>
<dbReference type="RefSeq" id="WP_096379439.1">
    <property type="nucleotide sequence ID" value="NZ_AP014940.1"/>
</dbReference>
<dbReference type="Proteomes" id="UP000218824">
    <property type="component" value="Chromosome"/>
</dbReference>
<evidence type="ECO:0000313" key="8">
    <source>
        <dbReference type="Proteomes" id="UP000218824"/>
    </source>
</evidence>
<reference evidence="7 8" key="1">
    <citation type="journal article" date="2017" name="DNA Res.">
        <title>Complete genome sequence and expression profile of the commercial lytic enzyme producer Lysobacter enzymogenes M497-1.</title>
        <authorList>
            <person name="Takami H."/>
            <person name="Toyoda A."/>
            <person name="Uchiyama I."/>
            <person name="Itoh T."/>
            <person name="Takaki Y."/>
            <person name="Arai W."/>
            <person name="Nishi S."/>
            <person name="Kawai M."/>
            <person name="Shinya K."/>
            <person name="Ikeda H."/>
        </authorList>
    </citation>
    <scope>NUCLEOTIDE SEQUENCE [LARGE SCALE GENOMIC DNA]</scope>
    <source>
        <strain evidence="7 8">M497-1</strain>
    </source>
</reference>
<evidence type="ECO:0000256" key="2">
    <source>
        <dbReference type="ARBA" id="ARBA00022692"/>
    </source>
</evidence>
<feature type="compositionally biased region" description="Gly residues" evidence="5">
    <location>
        <begin position="207"/>
        <end position="216"/>
    </location>
</feature>
<dbReference type="GO" id="GO:0009403">
    <property type="term" value="P:toxin biosynthetic process"/>
    <property type="evidence" value="ECO:0007669"/>
    <property type="project" value="InterPro"/>
</dbReference>
<feature type="region of interest" description="Disordered" evidence="5">
    <location>
        <begin position="175"/>
        <end position="295"/>
    </location>
</feature>
<protein>
    <submittedName>
        <fullName evidence="7">Colicin V production protein</fullName>
    </submittedName>
</protein>
<dbReference type="GeneID" id="83065413"/>
<dbReference type="AlphaFoldDB" id="A0AAU9AMZ6"/>
<dbReference type="GO" id="GO:0016020">
    <property type="term" value="C:membrane"/>
    <property type="evidence" value="ECO:0007669"/>
    <property type="project" value="UniProtKB-SubCell"/>
</dbReference>
<proteinExistence type="predicted"/>
<sequence length="295" mass="30404">MTALDWGLLLIVALSALLGMARGLIGVAVSLGAWLLAGLGAFLFGGEVARGLSDSGVSWGSYIGGYTLCFAAIWLTVSILGWVIRTVAHSYGLSEMDRLMGLGLGTLRGLIFACALLVVLAMSTLPRERTWRESSVAKLLMPGAHLMRSALPDAIARKVDLEGRGGSLQETVQAEAGQVEKNLKGKMKSTGSGLTGGFGGLPNPLGGLSGGQGMGGDPAQVQPEALPEPQSRSRGGGGVGGLTDLLPGAMRDLLPQQAPPARHGDGARAPRGAEAGRIRDDGRPVDANNDDAYVR</sequence>
<feature type="transmembrane region" description="Helical" evidence="6">
    <location>
        <begin position="64"/>
        <end position="84"/>
    </location>
</feature>
<dbReference type="Pfam" id="PF02674">
    <property type="entry name" value="Colicin_V"/>
    <property type="match status" value="1"/>
</dbReference>
<evidence type="ECO:0000256" key="6">
    <source>
        <dbReference type="SAM" id="Phobius"/>
    </source>
</evidence>
<dbReference type="PANTHER" id="PTHR36926">
    <property type="entry name" value="COLICIN V PRODUCTION PROTEIN"/>
    <property type="match status" value="1"/>
</dbReference>
<evidence type="ECO:0000256" key="1">
    <source>
        <dbReference type="ARBA" id="ARBA00004141"/>
    </source>
</evidence>
<keyword evidence="3 6" id="KW-1133">Transmembrane helix</keyword>
<gene>
    <name evidence="7" type="ORF">LEN_3605</name>
</gene>
<comment type="subcellular location">
    <subcellularLocation>
        <location evidence="1">Membrane</location>
        <topology evidence="1">Multi-pass membrane protein</topology>
    </subcellularLocation>
</comment>
<feature type="transmembrane region" description="Helical" evidence="6">
    <location>
        <begin position="33"/>
        <end position="52"/>
    </location>
</feature>
<feature type="transmembrane region" description="Helical" evidence="6">
    <location>
        <begin position="104"/>
        <end position="125"/>
    </location>
</feature>
<organism evidence="7 8">
    <name type="scientific">Lysobacter enzymogenes</name>
    <dbReference type="NCBI Taxonomy" id="69"/>
    <lineage>
        <taxon>Bacteria</taxon>
        <taxon>Pseudomonadati</taxon>
        <taxon>Pseudomonadota</taxon>
        <taxon>Gammaproteobacteria</taxon>
        <taxon>Lysobacterales</taxon>
        <taxon>Lysobacteraceae</taxon>
        <taxon>Lysobacter</taxon>
    </lineage>
</organism>
<dbReference type="KEGG" id="lem:LEN_3605"/>
<keyword evidence="4 6" id="KW-0472">Membrane</keyword>